<dbReference type="SUPFAM" id="SSF48576">
    <property type="entry name" value="Terpenoid synthases"/>
    <property type="match status" value="1"/>
</dbReference>
<dbReference type="CDD" id="cd00685">
    <property type="entry name" value="Trans_IPPS_HT"/>
    <property type="match status" value="1"/>
</dbReference>
<dbReference type="InterPro" id="IPR033749">
    <property type="entry name" value="Polyprenyl_synt_CS"/>
</dbReference>
<keyword evidence="4" id="KW-0479">Metal-binding</keyword>
<dbReference type="PANTHER" id="PTHR43281:SF1">
    <property type="entry name" value="FARNESYL DIPHOSPHATE SYNTHASE"/>
    <property type="match status" value="1"/>
</dbReference>
<dbReference type="Pfam" id="PF00348">
    <property type="entry name" value="polyprenyl_synt"/>
    <property type="match status" value="1"/>
</dbReference>
<evidence type="ECO:0000256" key="4">
    <source>
        <dbReference type="ARBA" id="ARBA00022723"/>
    </source>
</evidence>
<dbReference type="InterPro" id="IPR053378">
    <property type="entry name" value="Prenyl_diphosphate_synthase"/>
</dbReference>
<dbReference type="InterPro" id="IPR008949">
    <property type="entry name" value="Isoprenoid_synthase_dom_sf"/>
</dbReference>
<dbReference type="Gene3D" id="1.10.600.10">
    <property type="entry name" value="Farnesyl Diphosphate Synthase"/>
    <property type="match status" value="1"/>
</dbReference>
<dbReference type="InterPro" id="IPR000092">
    <property type="entry name" value="Polyprenyl_synt"/>
</dbReference>
<comment type="similarity">
    <text evidence="2 7">Belongs to the FPP/GGPP synthase family.</text>
</comment>
<evidence type="ECO:0000256" key="6">
    <source>
        <dbReference type="ARBA" id="ARBA00023229"/>
    </source>
</evidence>
<dbReference type="PROSITE" id="PS00723">
    <property type="entry name" value="POLYPRENYL_SYNTHASE_1"/>
    <property type="match status" value="1"/>
</dbReference>
<evidence type="ECO:0000256" key="7">
    <source>
        <dbReference type="RuleBase" id="RU004466"/>
    </source>
</evidence>
<evidence type="ECO:0000256" key="1">
    <source>
        <dbReference type="ARBA" id="ARBA00001946"/>
    </source>
</evidence>
<sequence length="306" mass="32612">MASASEDISSGTRLLLSTQAEVMADIDALFDQLLPVPKDPRAPLYEAMRHAAIAGGKRLRPLLVRAAGDLFHVDRGLSLRVGAAVEAMHVYSLIHDDLPCMDDDDLRRGKPTVHKAFDEATAVLAGDSLHALAFEWLCDPATSSDPFVRGELCCELARAAGPAGMAGGQMMDLAAETANFDLPTVTRLQQLKTGALIAFSVEAGAILARIPPEGRTALRAYARDIGLAFQIADDIMDVEGDEVLAGKALHKDEAAGKGTFVTLMGLERARGQATALVDQAIGHLASFGDEATLLRAIARYVVERDR</sequence>
<dbReference type="PANTHER" id="PTHR43281">
    <property type="entry name" value="FARNESYL DIPHOSPHATE SYNTHASE"/>
    <property type="match status" value="1"/>
</dbReference>
<protein>
    <submittedName>
        <fullName evidence="8">Farnesyl-diphosphate synthase</fullName>
    </submittedName>
</protein>
<dbReference type="GO" id="GO:0005737">
    <property type="term" value="C:cytoplasm"/>
    <property type="evidence" value="ECO:0007669"/>
    <property type="project" value="UniProtKB-ARBA"/>
</dbReference>
<dbReference type="GO" id="GO:0046872">
    <property type="term" value="F:metal ion binding"/>
    <property type="evidence" value="ECO:0007669"/>
    <property type="project" value="UniProtKB-KW"/>
</dbReference>
<organism evidence="8 9">
    <name type="scientific">Sphingopyxis bauzanensis</name>
    <dbReference type="NCBI Taxonomy" id="651663"/>
    <lineage>
        <taxon>Bacteria</taxon>
        <taxon>Pseudomonadati</taxon>
        <taxon>Pseudomonadota</taxon>
        <taxon>Alphaproteobacteria</taxon>
        <taxon>Sphingomonadales</taxon>
        <taxon>Sphingomonadaceae</taxon>
        <taxon>Sphingopyxis</taxon>
    </lineage>
</organism>
<keyword evidence="6" id="KW-0414">Isoprene biosynthesis</keyword>
<dbReference type="Proteomes" id="UP000197361">
    <property type="component" value="Unassembled WGS sequence"/>
</dbReference>
<dbReference type="FunFam" id="1.10.600.10:FF:000001">
    <property type="entry name" value="Geranylgeranyl diphosphate synthase"/>
    <property type="match status" value="1"/>
</dbReference>
<accession>A0A246K299</accession>
<dbReference type="GO" id="GO:0004659">
    <property type="term" value="F:prenyltransferase activity"/>
    <property type="evidence" value="ECO:0007669"/>
    <property type="project" value="InterPro"/>
</dbReference>
<keyword evidence="3 7" id="KW-0808">Transferase</keyword>
<dbReference type="OrthoDB" id="9805316at2"/>
<evidence type="ECO:0000313" key="8">
    <source>
        <dbReference type="EMBL" id="OWQ99632.1"/>
    </source>
</evidence>
<proteinExistence type="inferred from homology"/>
<dbReference type="SFLD" id="SFLDS00005">
    <property type="entry name" value="Isoprenoid_Synthase_Type_I"/>
    <property type="match status" value="1"/>
</dbReference>
<evidence type="ECO:0000256" key="3">
    <source>
        <dbReference type="ARBA" id="ARBA00022679"/>
    </source>
</evidence>
<reference evidence="8 9" key="1">
    <citation type="journal article" date="2010" name="Int. J. Syst. Evol. Microbiol.">
        <title>Sphingopyxis bauzanensis sp. nov., a psychrophilic bacterium isolated from soil.</title>
        <authorList>
            <person name="Zhang D.C."/>
            <person name="Liu H.C."/>
            <person name="Xin Y.H."/>
            <person name="Zhou Y.G."/>
            <person name="Schinner F."/>
            <person name="Margesin R."/>
        </authorList>
    </citation>
    <scope>NUCLEOTIDE SEQUENCE [LARGE SCALE GENOMIC DNA]</scope>
    <source>
        <strain evidence="8 9">DSM 22271</strain>
    </source>
</reference>
<dbReference type="SFLD" id="SFLDG01017">
    <property type="entry name" value="Polyprenyl_Transferase_Like"/>
    <property type="match status" value="1"/>
</dbReference>
<evidence type="ECO:0000256" key="5">
    <source>
        <dbReference type="ARBA" id="ARBA00022842"/>
    </source>
</evidence>
<dbReference type="GO" id="GO:0016114">
    <property type="term" value="P:terpenoid biosynthetic process"/>
    <property type="evidence" value="ECO:0007669"/>
    <property type="project" value="UniProtKB-ARBA"/>
</dbReference>
<gene>
    <name evidence="8" type="ORF">CDQ92_05925</name>
</gene>
<evidence type="ECO:0000256" key="2">
    <source>
        <dbReference type="ARBA" id="ARBA00006706"/>
    </source>
</evidence>
<comment type="caution">
    <text evidence="8">The sequence shown here is derived from an EMBL/GenBank/DDBJ whole genome shotgun (WGS) entry which is preliminary data.</text>
</comment>
<dbReference type="AlphaFoldDB" id="A0A246K299"/>
<evidence type="ECO:0000313" key="9">
    <source>
        <dbReference type="Proteomes" id="UP000197361"/>
    </source>
</evidence>
<dbReference type="PROSITE" id="PS00444">
    <property type="entry name" value="POLYPRENYL_SYNTHASE_2"/>
    <property type="match status" value="1"/>
</dbReference>
<dbReference type="NCBIfam" id="NF045485">
    <property type="entry name" value="FPPsyn"/>
    <property type="match status" value="1"/>
</dbReference>
<name>A0A246K299_9SPHN</name>
<keyword evidence="5" id="KW-0460">Magnesium</keyword>
<keyword evidence="9" id="KW-1185">Reference proteome</keyword>
<dbReference type="EMBL" id="NISK01000001">
    <property type="protein sequence ID" value="OWQ99632.1"/>
    <property type="molecule type" value="Genomic_DNA"/>
</dbReference>
<comment type="cofactor">
    <cofactor evidence="1">
        <name>Mg(2+)</name>
        <dbReference type="ChEBI" id="CHEBI:18420"/>
    </cofactor>
</comment>